<feature type="compositionally biased region" description="Basic and acidic residues" evidence="4">
    <location>
        <begin position="60"/>
        <end position="73"/>
    </location>
</feature>
<dbReference type="GO" id="GO:0005634">
    <property type="term" value="C:nucleus"/>
    <property type="evidence" value="ECO:0007669"/>
    <property type="project" value="UniProtKB-SubCell"/>
</dbReference>
<evidence type="ECO:0000259" key="6">
    <source>
        <dbReference type="PROSITE" id="PS51294"/>
    </source>
</evidence>
<dbReference type="InterPro" id="IPR009057">
    <property type="entry name" value="Homeodomain-like_sf"/>
</dbReference>
<dbReference type="PANTHER" id="PTHR10641:SF1377">
    <property type="entry name" value="MYB-RELATED PROTEIN MYB4-LIKE"/>
    <property type="match status" value="1"/>
</dbReference>
<dbReference type="CDD" id="cd00167">
    <property type="entry name" value="SANT"/>
    <property type="match status" value="1"/>
</dbReference>
<keyword evidence="8" id="KW-1185">Reference proteome</keyword>
<proteinExistence type="predicted"/>
<keyword evidence="3" id="KW-0539">Nucleus</keyword>
<organism evidence="7 8">
    <name type="scientific">Tetracentron sinense</name>
    <name type="common">Spur-leaf</name>
    <dbReference type="NCBI Taxonomy" id="13715"/>
    <lineage>
        <taxon>Eukaryota</taxon>
        <taxon>Viridiplantae</taxon>
        <taxon>Streptophyta</taxon>
        <taxon>Embryophyta</taxon>
        <taxon>Tracheophyta</taxon>
        <taxon>Spermatophyta</taxon>
        <taxon>Magnoliopsida</taxon>
        <taxon>Trochodendrales</taxon>
        <taxon>Trochodendraceae</taxon>
        <taxon>Tetracentron</taxon>
    </lineage>
</organism>
<evidence type="ECO:0000256" key="1">
    <source>
        <dbReference type="ARBA" id="ARBA00004123"/>
    </source>
</evidence>
<feature type="domain" description="HTH myb-type" evidence="6">
    <location>
        <begin position="9"/>
        <end position="43"/>
    </location>
</feature>
<gene>
    <name evidence="7" type="ORF">HHK36_002010</name>
</gene>
<evidence type="ECO:0000256" key="2">
    <source>
        <dbReference type="ARBA" id="ARBA00023125"/>
    </source>
</evidence>
<evidence type="ECO:0000313" key="8">
    <source>
        <dbReference type="Proteomes" id="UP000655225"/>
    </source>
</evidence>
<dbReference type="Gene3D" id="1.10.10.60">
    <property type="entry name" value="Homeodomain-like"/>
    <property type="match status" value="1"/>
</dbReference>
<name>A0A834ZXA8_TETSI</name>
<comment type="subcellular location">
    <subcellularLocation>
        <location evidence="1">Nucleus</location>
    </subcellularLocation>
</comment>
<evidence type="ECO:0000259" key="5">
    <source>
        <dbReference type="PROSITE" id="PS50090"/>
    </source>
</evidence>
<dbReference type="OrthoDB" id="2143914at2759"/>
<protein>
    <submittedName>
        <fullName evidence="7">Uncharacterized protein</fullName>
    </submittedName>
</protein>
<dbReference type="AlphaFoldDB" id="A0A834ZXA8"/>
<dbReference type="GO" id="GO:0003677">
    <property type="term" value="F:DNA binding"/>
    <property type="evidence" value="ECO:0007669"/>
    <property type="project" value="UniProtKB-KW"/>
</dbReference>
<dbReference type="EMBL" id="JABCRI010000001">
    <property type="protein sequence ID" value="KAF8414012.1"/>
    <property type="molecule type" value="Genomic_DNA"/>
</dbReference>
<keyword evidence="2" id="KW-0238">DNA-binding</keyword>
<accession>A0A834ZXA8</accession>
<dbReference type="PROSITE" id="PS51294">
    <property type="entry name" value="HTH_MYB"/>
    <property type="match status" value="1"/>
</dbReference>
<feature type="region of interest" description="Disordered" evidence="4">
    <location>
        <begin position="48"/>
        <end position="73"/>
    </location>
</feature>
<comment type="caution">
    <text evidence="7">The sequence shown here is derived from an EMBL/GenBank/DDBJ whole genome shotgun (WGS) entry which is preliminary data.</text>
</comment>
<dbReference type="SUPFAM" id="SSF46689">
    <property type="entry name" value="Homeodomain-like"/>
    <property type="match status" value="1"/>
</dbReference>
<reference evidence="7 8" key="1">
    <citation type="submission" date="2020-04" db="EMBL/GenBank/DDBJ databases">
        <title>Plant Genome Project.</title>
        <authorList>
            <person name="Zhang R.-G."/>
        </authorList>
    </citation>
    <scope>NUCLEOTIDE SEQUENCE [LARGE SCALE GENOMIC DNA]</scope>
    <source>
        <strain evidence="7">YNK0</strain>
        <tissue evidence="7">Leaf</tissue>
    </source>
</reference>
<dbReference type="InterPro" id="IPR001005">
    <property type="entry name" value="SANT/Myb"/>
</dbReference>
<dbReference type="Pfam" id="PF00249">
    <property type="entry name" value="Myb_DNA-binding"/>
    <property type="match status" value="1"/>
</dbReference>
<dbReference type="PANTHER" id="PTHR10641">
    <property type="entry name" value="MYB FAMILY TRANSCRIPTION FACTOR"/>
    <property type="match status" value="1"/>
</dbReference>
<sequence length="178" mass="19872">MVRTPCCEKTGIKKGAWTPEEDKKLSAYIRRYGHWNWRELPKYAASEAKLNSNETSQCEASKKRELEPNTSLHDAHTHQIIESSSLSSQPSSSEFSSSTDSAAVNATNSVAEDTVISPETFVEPSGNFWTEPYFAGNSYIQEDFPVTFVDPGSMFPFSTVSLGEYFCSYGSDGMDWFN</sequence>
<evidence type="ECO:0000256" key="4">
    <source>
        <dbReference type="SAM" id="MobiDB-lite"/>
    </source>
</evidence>
<dbReference type="Proteomes" id="UP000655225">
    <property type="component" value="Unassembled WGS sequence"/>
</dbReference>
<feature type="compositionally biased region" description="Low complexity" evidence="4">
    <location>
        <begin position="83"/>
        <end position="100"/>
    </location>
</feature>
<evidence type="ECO:0000256" key="3">
    <source>
        <dbReference type="ARBA" id="ARBA00023242"/>
    </source>
</evidence>
<evidence type="ECO:0000313" key="7">
    <source>
        <dbReference type="EMBL" id="KAF8414012.1"/>
    </source>
</evidence>
<feature type="compositionally biased region" description="Polar residues" evidence="4">
    <location>
        <begin position="49"/>
        <end position="59"/>
    </location>
</feature>
<dbReference type="InterPro" id="IPR017930">
    <property type="entry name" value="Myb_dom"/>
</dbReference>
<dbReference type="InterPro" id="IPR015495">
    <property type="entry name" value="Myb_TF_plants"/>
</dbReference>
<feature type="region of interest" description="Disordered" evidence="4">
    <location>
        <begin position="81"/>
        <end position="100"/>
    </location>
</feature>
<feature type="domain" description="Myb-like" evidence="5">
    <location>
        <begin position="9"/>
        <end position="66"/>
    </location>
</feature>
<dbReference type="PROSITE" id="PS50090">
    <property type="entry name" value="MYB_LIKE"/>
    <property type="match status" value="1"/>
</dbReference>